<dbReference type="CDD" id="cd16630">
    <property type="entry name" value="RING-HC_RBR_RNF216"/>
    <property type="match status" value="1"/>
</dbReference>
<sequence length="829" mass="92701">MVQPAVKHVHEIVDLISDDEHGGLSEDQFEFFDAQSVGEPTDFGADLDFLDLPEYGNAEVDERDVIDLTAIPDVDIPPSDPASHVVENATPSNGRVEFELISEAVCLQLVMEVFPDVSVDHVLTMIQERTTDLTRTKEHSERIVNELLEEGIYPKEAESASKKRRRAGSEEFSDYEKEMYTTGVASYATDAIALLKDEFLNVPARHIDNTFKQHKTLSKSRLPKELRAAKKKTENEAVKRRKFEGMKRAEEINLHRAQRDNDMGECQCCFAQYPLNRMTSCSGKDLHLFCMDCPKQYIETEIGQGKCRPVCFASTDCKGTFSRAQLQQVLDQRTFDRLEHLQQQQDLAAAGLDFLSECPFCDYKQECPPIEVDKEFRCQNTKCGKTSCRLCNKETHIPLSCEEAKKDDKLTLRHVVEEAMSAALIRKCNKCQQPFVKEYGCNKMSCTNCGNKQCYICSKNVNNYEHFGDPNKGRCALHDNVEDVHEQAVKRAADEAMAKVKAENPELSEADLMVEVSDRVKQAEAARRGRAAERLNEFPYEMLANQLVHRPGFPRIPPLQGAGAEPPRISPTLLGREERKIVKSSGDRIEAMKSPIHFLLHISINIPPFLRLVQNSPLGRLGAAVGAAYNGLAAAVRLPAVPAANDPPRVARPGLAQMRAQALVEARLRMHEHFHNALNPLAPIDQDFRAVQNRFQQQLRDANPRAQNANRALDAQGLEAEIDRFNAGAEATRRRMQELQHQLDELDRHRRAFGNPQQAGQPARPANNAVPGAWPAHGLGDLAANPFNPGPGAGVGGGLAFGGLDANRAVRNREMNPWFEEQLRNVQGR</sequence>
<feature type="domain" description="RING-type" evidence="9">
    <location>
        <begin position="262"/>
        <end position="479"/>
    </location>
</feature>
<keyword evidence="3" id="KW-0479">Metal-binding</keyword>
<dbReference type="Gene3D" id="3.30.40.10">
    <property type="entry name" value="Zinc/RING finger domain, C3HC4 (zinc finger)"/>
    <property type="match status" value="1"/>
</dbReference>
<dbReference type="SUPFAM" id="SSF57850">
    <property type="entry name" value="RING/U-box"/>
    <property type="match status" value="1"/>
</dbReference>
<dbReference type="InterPro" id="IPR047546">
    <property type="entry name" value="Rcat_RBR_RNF216"/>
</dbReference>
<dbReference type="Proteomes" id="UP001140562">
    <property type="component" value="Unassembled WGS sequence"/>
</dbReference>
<keyword evidence="7" id="KW-0862">Zinc</keyword>
<dbReference type="InterPro" id="IPR044066">
    <property type="entry name" value="TRIAD_supradom"/>
</dbReference>
<keyword evidence="2" id="KW-0808">Transferase</keyword>
<evidence type="ECO:0000256" key="7">
    <source>
        <dbReference type="ARBA" id="ARBA00022833"/>
    </source>
</evidence>
<dbReference type="InterPro" id="IPR047544">
    <property type="entry name" value="RING-HC_RBR_RNF216"/>
</dbReference>
<dbReference type="InterPro" id="IPR013083">
    <property type="entry name" value="Znf_RING/FYVE/PHD"/>
</dbReference>
<organism evidence="10 11">
    <name type="scientific">Didymella glomerata</name>
    <dbReference type="NCBI Taxonomy" id="749621"/>
    <lineage>
        <taxon>Eukaryota</taxon>
        <taxon>Fungi</taxon>
        <taxon>Dikarya</taxon>
        <taxon>Ascomycota</taxon>
        <taxon>Pezizomycotina</taxon>
        <taxon>Dothideomycetes</taxon>
        <taxon>Pleosporomycetidae</taxon>
        <taxon>Pleosporales</taxon>
        <taxon>Pleosporineae</taxon>
        <taxon>Didymellaceae</taxon>
        <taxon>Didymella</taxon>
    </lineage>
</organism>
<dbReference type="CDD" id="cd20353">
    <property type="entry name" value="Rcat_RBR_RNF216"/>
    <property type="match status" value="1"/>
</dbReference>
<name>A0A9W9C425_9PLEO</name>
<evidence type="ECO:0000313" key="11">
    <source>
        <dbReference type="Proteomes" id="UP001140562"/>
    </source>
</evidence>
<feature type="coiled-coil region" evidence="8">
    <location>
        <begin position="715"/>
        <end position="749"/>
    </location>
</feature>
<dbReference type="PANTHER" id="PTHR22770">
    <property type="entry name" value="UBIQUITIN CONJUGATING ENZYME 7 INTERACTING PROTEIN-RELATED"/>
    <property type="match status" value="1"/>
</dbReference>
<keyword evidence="8" id="KW-0175">Coiled coil</keyword>
<dbReference type="PROSITE" id="PS51873">
    <property type="entry name" value="TRIAD"/>
    <property type="match status" value="1"/>
</dbReference>
<comment type="pathway">
    <text evidence="1">Protein modification; protein ubiquitination.</text>
</comment>
<dbReference type="GO" id="GO:0008270">
    <property type="term" value="F:zinc ion binding"/>
    <property type="evidence" value="ECO:0007669"/>
    <property type="project" value="UniProtKB-KW"/>
</dbReference>
<accession>A0A9W9C425</accession>
<proteinExistence type="predicted"/>
<evidence type="ECO:0000256" key="2">
    <source>
        <dbReference type="ARBA" id="ARBA00022679"/>
    </source>
</evidence>
<dbReference type="CDD" id="cd20339">
    <property type="entry name" value="BRcat_RBR_RNF216"/>
    <property type="match status" value="1"/>
</dbReference>
<dbReference type="AlphaFoldDB" id="A0A9W9C425"/>
<dbReference type="Gene3D" id="1.20.120.1750">
    <property type="match status" value="1"/>
</dbReference>
<evidence type="ECO:0000256" key="6">
    <source>
        <dbReference type="ARBA" id="ARBA00022786"/>
    </source>
</evidence>
<evidence type="ECO:0000256" key="4">
    <source>
        <dbReference type="ARBA" id="ARBA00022737"/>
    </source>
</evidence>
<evidence type="ECO:0000256" key="1">
    <source>
        <dbReference type="ARBA" id="ARBA00004906"/>
    </source>
</evidence>
<keyword evidence="6" id="KW-0833">Ubl conjugation pathway</keyword>
<dbReference type="OrthoDB" id="10009520at2759"/>
<keyword evidence="11" id="KW-1185">Reference proteome</keyword>
<reference evidence="10" key="1">
    <citation type="submission" date="2022-10" db="EMBL/GenBank/DDBJ databases">
        <title>Tapping the CABI collections for fungal endophytes: first genome assemblies for Collariella, Neodidymelliopsis, Ascochyta clinopodiicola, Didymella pomorum, Didymosphaeria variabile, Neocosmospora piperis and Neocucurbitaria cava.</title>
        <authorList>
            <person name="Hill R."/>
        </authorList>
    </citation>
    <scope>NUCLEOTIDE SEQUENCE</scope>
    <source>
        <strain evidence="10">IMI 360193</strain>
    </source>
</reference>
<evidence type="ECO:0000259" key="9">
    <source>
        <dbReference type="PROSITE" id="PS51873"/>
    </source>
</evidence>
<evidence type="ECO:0000313" key="10">
    <source>
        <dbReference type="EMBL" id="KAJ4342468.1"/>
    </source>
</evidence>
<dbReference type="InterPro" id="IPR047545">
    <property type="entry name" value="BRcat_RBR_RNF216"/>
</dbReference>
<dbReference type="PANTHER" id="PTHR22770:SF47">
    <property type="entry name" value="E3 UBIQUITIN-PROTEIN LIGASE RNF216"/>
    <property type="match status" value="1"/>
</dbReference>
<protein>
    <recommendedName>
        <fullName evidence="9">RING-type domain-containing protein</fullName>
    </recommendedName>
</protein>
<dbReference type="Pfam" id="PF26200">
    <property type="entry name" value="Rcat_RNF216"/>
    <property type="match status" value="1"/>
</dbReference>
<comment type="caution">
    <text evidence="10">The sequence shown here is derived from an EMBL/GenBank/DDBJ whole genome shotgun (WGS) entry which is preliminary data.</text>
</comment>
<evidence type="ECO:0000256" key="3">
    <source>
        <dbReference type="ARBA" id="ARBA00022723"/>
    </source>
</evidence>
<dbReference type="InterPro" id="IPR051628">
    <property type="entry name" value="LUBAC_E3_Ligases"/>
</dbReference>
<evidence type="ECO:0000256" key="8">
    <source>
        <dbReference type="SAM" id="Coils"/>
    </source>
</evidence>
<evidence type="ECO:0000256" key="5">
    <source>
        <dbReference type="ARBA" id="ARBA00022771"/>
    </source>
</evidence>
<keyword evidence="5" id="KW-0863">Zinc-finger</keyword>
<keyword evidence="4" id="KW-0677">Repeat</keyword>
<dbReference type="GO" id="GO:0016740">
    <property type="term" value="F:transferase activity"/>
    <property type="evidence" value="ECO:0007669"/>
    <property type="project" value="UniProtKB-KW"/>
</dbReference>
<gene>
    <name evidence="10" type="ORF">N0V87_001087</name>
</gene>
<dbReference type="EMBL" id="JAPEUV010000006">
    <property type="protein sequence ID" value="KAJ4342468.1"/>
    <property type="molecule type" value="Genomic_DNA"/>
</dbReference>